<name>A0A1V9F4S3_9BACT</name>
<keyword evidence="5 9" id="KW-0798">TonB box</keyword>
<comment type="similarity">
    <text evidence="8 9">Belongs to the TonB-dependent receptor family.</text>
</comment>
<dbReference type="Pfam" id="PF00593">
    <property type="entry name" value="TonB_dep_Rec_b-barrel"/>
    <property type="match status" value="1"/>
</dbReference>
<evidence type="ECO:0000256" key="3">
    <source>
        <dbReference type="ARBA" id="ARBA00022452"/>
    </source>
</evidence>
<dbReference type="GO" id="GO:0009279">
    <property type="term" value="C:cell outer membrane"/>
    <property type="evidence" value="ECO:0007669"/>
    <property type="project" value="UniProtKB-SubCell"/>
</dbReference>
<evidence type="ECO:0000259" key="11">
    <source>
        <dbReference type="Pfam" id="PF07715"/>
    </source>
</evidence>
<dbReference type="InterPro" id="IPR012910">
    <property type="entry name" value="Plug_dom"/>
</dbReference>
<reference evidence="13" key="1">
    <citation type="submission" date="2016-04" db="EMBL/GenBank/DDBJ databases">
        <authorList>
            <person name="Chen L."/>
            <person name="Zhuang W."/>
            <person name="Wang G."/>
        </authorList>
    </citation>
    <scope>NUCLEOTIDE SEQUENCE [LARGE SCALE GENOMIC DNA]</scope>
    <source>
        <strain evidence="13">17621</strain>
    </source>
</reference>
<evidence type="ECO:0000313" key="12">
    <source>
        <dbReference type="EMBL" id="OQP53358.1"/>
    </source>
</evidence>
<evidence type="ECO:0000259" key="10">
    <source>
        <dbReference type="Pfam" id="PF00593"/>
    </source>
</evidence>
<dbReference type="OrthoDB" id="9768177at2"/>
<dbReference type="SUPFAM" id="SSF49464">
    <property type="entry name" value="Carboxypeptidase regulatory domain-like"/>
    <property type="match status" value="1"/>
</dbReference>
<dbReference type="InterPro" id="IPR023997">
    <property type="entry name" value="TonB-dep_OMP_SusC/RagA_CS"/>
</dbReference>
<feature type="domain" description="TonB-dependent receptor plug" evidence="11">
    <location>
        <begin position="122"/>
        <end position="241"/>
    </location>
</feature>
<keyword evidence="6 8" id="KW-0472">Membrane</keyword>
<dbReference type="Gene3D" id="2.40.170.20">
    <property type="entry name" value="TonB-dependent receptor, beta-barrel domain"/>
    <property type="match status" value="1"/>
</dbReference>
<dbReference type="EMBL" id="LVXG01000006">
    <property type="protein sequence ID" value="OQP53358.1"/>
    <property type="molecule type" value="Genomic_DNA"/>
</dbReference>
<comment type="subcellular location">
    <subcellularLocation>
        <location evidence="1 8">Cell outer membrane</location>
        <topology evidence="1 8">Multi-pass membrane protein</topology>
    </subcellularLocation>
</comment>
<feature type="domain" description="TonB-dependent receptor-like beta-barrel" evidence="10">
    <location>
        <begin position="456"/>
        <end position="891"/>
    </location>
</feature>
<dbReference type="FunFam" id="2.170.130.10:FF:000008">
    <property type="entry name" value="SusC/RagA family TonB-linked outer membrane protein"/>
    <property type="match status" value="1"/>
</dbReference>
<dbReference type="PROSITE" id="PS52016">
    <property type="entry name" value="TONB_DEPENDENT_REC_3"/>
    <property type="match status" value="1"/>
</dbReference>
<evidence type="ECO:0000256" key="7">
    <source>
        <dbReference type="ARBA" id="ARBA00023237"/>
    </source>
</evidence>
<dbReference type="RefSeq" id="WP_081197706.1">
    <property type="nucleotide sequence ID" value="NZ_FOCZ01000008.1"/>
</dbReference>
<keyword evidence="3 8" id="KW-1134">Transmembrane beta strand</keyword>
<dbReference type="InterPro" id="IPR037066">
    <property type="entry name" value="Plug_dom_sf"/>
</dbReference>
<dbReference type="NCBIfam" id="TIGR04056">
    <property type="entry name" value="OMP_RagA_SusC"/>
    <property type="match status" value="1"/>
</dbReference>
<dbReference type="InterPro" id="IPR008969">
    <property type="entry name" value="CarboxyPept-like_regulatory"/>
</dbReference>
<evidence type="ECO:0000256" key="8">
    <source>
        <dbReference type="PROSITE-ProRule" id="PRU01360"/>
    </source>
</evidence>
<keyword evidence="2 8" id="KW-0813">Transport</keyword>
<dbReference type="InterPro" id="IPR023996">
    <property type="entry name" value="TonB-dep_OMP_SusC/RagA"/>
</dbReference>
<dbReference type="Pfam" id="PF13715">
    <property type="entry name" value="CarbopepD_reg_2"/>
    <property type="match status" value="1"/>
</dbReference>
<dbReference type="NCBIfam" id="TIGR04057">
    <property type="entry name" value="SusC_RagA_signa"/>
    <property type="match status" value="1"/>
</dbReference>
<sequence>MRVQQLQPKGIWLIPLLLLFTVFQARSQNGIVVKGKITDEKGNAVPGATIQVKGTDNKTLAKEDGSFSITVTTGKETLIITSVGFAKNEAPLNGQSTLAVSLISEKSTLEDVVVVGYGTARKRDITGAVSTFSAKGIEEKPIARVDQALIGQMPGVQIKQQTGMPGQGFSVQVRGAGSIGAGTEPLYVIDGFPLDMTAQQSNGGFVGNPLNNINPNDIESIQVLKDAAAGAIYGSRAANGVVIITTKRGQLGKARVTVNAYAGASKVANKLDVLSPEEWIAQATELANYKWVTSVKDGSRTASQTNAQRAAILKLAPGVINNTYMTDDRWTQPGHPGLQFVDWQDEAFRTANFQNYEVSASGGTDNVRYFFSGNYLNQQGVLINSGYKNYSARANMEVNVSKKFKLGLNLAPSYSETNSPQAEGKDNQLMKLFNMSPIVEDTAGIYSGAGKNAVYGWASSTPSPVAALQTSSNLFKNTRLLYSMYGEYQIMNGLTAKSTLNYDETNNSNKRYLSDFAGGNISDFLNSPGKRASGTYAGFRKQNFVNENTVTYNKTIADDHTINVVGGFAYNYVHTENYTLGTIGGNGFALGDITTLNYATVASNGTVTGNTTESNNTLVSMFGRVQYAFTDKYLLQASLRRDASSRFGENYRWGTFPSLSLGWRVSEEKFMRNLNFVNDLKLRASWGQAGNNSIGDYSSQQLYTLAIYNFGGNTPVAANGVIPKSIPNPDVRWEKANTYDVGFDATLFNNRINVVVDAYVKKNTDLLLSIPVVAPSGFSNSLKNLGSVENRGVELALNTTNISKRDFQWTTNFNIAYNKNQVTALGDDGADINITTNGLGGNPPFLLSIGKPMYSYYLVQTDGILTQDDINNPKVAKLKGQVVGDEKYVDAHPDGIIDAQDRVAAGQPSPKFTYGMTNNFKYKNLDLSIQMYGQNGGTIYSFLGRAIDNPANGRATNLGVWRDRWTAENQNYNAPRGSIGYNYTIPLFTTDWLYSSNFFRIQNITLGYNLKKYIKANAISNARVYASVQNGFMWSKYKGGVNPEASNTNVGGGSFPLPGDYGAMPLNKTITVGVNVSF</sequence>
<evidence type="ECO:0000256" key="2">
    <source>
        <dbReference type="ARBA" id="ARBA00022448"/>
    </source>
</evidence>
<dbReference type="InterPro" id="IPR036942">
    <property type="entry name" value="Beta-barrel_TonB_sf"/>
</dbReference>
<comment type="caution">
    <text evidence="12">The sequence shown here is derived from an EMBL/GenBank/DDBJ whole genome shotgun (WGS) entry which is preliminary data.</text>
</comment>
<evidence type="ECO:0000256" key="5">
    <source>
        <dbReference type="ARBA" id="ARBA00023077"/>
    </source>
</evidence>
<gene>
    <name evidence="12" type="ORF">A4H97_23185</name>
</gene>
<dbReference type="AlphaFoldDB" id="A0A1V9F4S3"/>
<dbReference type="Gene3D" id="2.170.130.10">
    <property type="entry name" value="TonB-dependent receptor, plug domain"/>
    <property type="match status" value="1"/>
</dbReference>
<dbReference type="InterPro" id="IPR000531">
    <property type="entry name" value="Beta-barrel_TonB"/>
</dbReference>
<evidence type="ECO:0000256" key="4">
    <source>
        <dbReference type="ARBA" id="ARBA00022692"/>
    </source>
</evidence>
<dbReference type="Gene3D" id="2.60.40.1120">
    <property type="entry name" value="Carboxypeptidase-like, regulatory domain"/>
    <property type="match status" value="1"/>
</dbReference>
<dbReference type="Proteomes" id="UP000192610">
    <property type="component" value="Unassembled WGS sequence"/>
</dbReference>
<keyword evidence="4 8" id="KW-0812">Transmembrane</keyword>
<dbReference type="InterPro" id="IPR039426">
    <property type="entry name" value="TonB-dep_rcpt-like"/>
</dbReference>
<dbReference type="STRING" id="354355.SAMN05660816_04564"/>
<keyword evidence="13" id="KW-1185">Reference proteome</keyword>
<accession>A0A1V9F4S3</accession>
<organism evidence="12 13">
    <name type="scientific">Niastella yeongjuensis</name>
    <dbReference type="NCBI Taxonomy" id="354355"/>
    <lineage>
        <taxon>Bacteria</taxon>
        <taxon>Pseudomonadati</taxon>
        <taxon>Bacteroidota</taxon>
        <taxon>Chitinophagia</taxon>
        <taxon>Chitinophagales</taxon>
        <taxon>Chitinophagaceae</taxon>
        <taxon>Niastella</taxon>
    </lineage>
</organism>
<dbReference type="Pfam" id="PF07715">
    <property type="entry name" value="Plug"/>
    <property type="match status" value="1"/>
</dbReference>
<evidence type="ECO:0000313" key="13">
    <source>
        <dbReference type="Proteomes" id="UP000192610"/>
    </source>
</evidence>
<evidence type="ECO:0000256" key="9">
    <source>
        <dbReference type="RuleBase" id="RU003357"/>
    </source>
</evidence>
<evidence type="ECO:0000256" key="1">
    <source>
        <dbReference type="ARBA" id="ARBA00004571"/>
    </source>
</evidence>
<evidence type="ECO:0000256" key="6">
    <source>
        <dbReference type="ARBA" id="ARBA00023136"/>
    </source>
</evidence>
<keyword evidence="7 8" id="KW-0998">Cell outer membrane</keyword>
<protein>
    <submittedName>
        <fullName evidence="12">SusC/RagA family TonB-linked outer membrane protein</fullName>
    </submittedName>
</protein>
<proteinExistence type="inferred from homology"/>
<dbReference type="SUPFAM" id="SSF56935">
    <property type="entry name" value="Porins"/>
    <property type="match status" value="1"/>
</dbReference>